<evidence type="ECO:0000313" key="2">
    <source>
        <dbReference type="Proteomes" id="UP000027730"/>
    </source>
</evidence>
<dbReference type="AlphaFoldDB" id="A0A074X9C8"/>
<dbReference type="Pfam" id="PF05870">
    <property type="entry name" value="PA_decarbox"/>
    <property type="match status" value="1"/>
</dbReference>
<dbReference type="SUPFAM" id="SSF50814">
    <property type="entry name" value="Lipocalins"/>
    <property type="match status" value="1"/>
</dbReference>
<gene>
    <name evidence="1" type="ORF">M436DRAFT_65385</name>
</gene>
<accession>A0A074X9C8</accession>
<dbReference type="OrthoDB" id="4415004at2759"/>
<evidence type="ECO:0000313" key="1">
    <source>
        <dbReference type="EMBL" id="KEQ71226.1"/>
    </source>
</evidence>
<name>A0A074X9C8_9PEZI</name>
<proteinExistence type="predicted"/>
<dbReference type="HOGENOM" id="CLU_104261_0_0_1"/>
<sequence>MADSKELPTFLTNTNLDPSFDTDIKDTHLIYDYAAQAEDGTPEKWRYEMWFFSSNRIVYAIHGGPMAGRINYQTCTYQCIRPGELWQCNWLEETGTICSLVYDIKNQTITTLIAFSKGHWNNAKEARGDKRDAEVFERWRGLAKQGTQTERYMLSEQAKIAERFKGKGELVPIEQDAVTF</sequence>
<dbReference type="GO" id="GO:0016831">
    <property type="term" value="F:carboxy-lyase activity"/>
    <property type="evidence" value="ECO:0007669"/>
    <property type="project" value="InterPro"/>
</dbReference>
<reference evidence="1 2" key="1">
    <citation type="journal article" date="2014" name="BMC Genomics">
        <title>Genome sequencing of four Aureobasidium pullulans varieties: biotechnological potential, stress tolerance, and description of new species.</title>
        <authorList>
            <person name="Gostin Ar C."/>
            <person name="Ohm R.A."/>
            <person name="Kogej T."/>
            <person name="Sonjak S."/>
            <person name="Turk M."/>
            <person name="Zajc J."/>
            <person name="Zalar P."/>
            <person name="Grube M."/>
            <person name="Sun H."/>
            <person name="Han J."/>
            <person name="Sharma A."/>
            <person name="Chiniquy J."/>
            <person name="Ngan C.Y."/>
            <person name="Lipzen A."/>
            <person name="Barry K."/>
            <person name="Grigoriev I.V."/>
            <person name="Gunde-Cimerman N."/>
        </authorList>
    </citation>
    <scope>NUCLEOTIDE SEQUENCE [LARGE SCALE GENOMIC DNA]</scope>
    <source>
        <strain evidence="1 2">CBS 147.97</strain>
    </source>
</reference>
<dbReference type="InterPro" id="IPR008729">
    <property type="entry name" value="PA_de_COase"/>
</dbReference>
<dbReference type="PANTHER" id="PTHR40087">
    <property type="entry name" value="PHENOLIC ACID DECARBOXYLASE PADC"/>
    <property type="match status" value="1"/>
</dbReference>
<protein>
    <submittedName>
        <fullName evidence="1">Putative phenol acid carboxylase</fullName>
    </submittedName>
</protein>
<dbReference type="RefSeq" id="XP_013425562.1">
    <property type="nucleotide sequence ID" value="XM_013570108.1"/>
</dbReference>
<organism evidence="1 2">
    <name type="scientific">Aureobasidium namibiae CBS 147.97</name>
    <dbReference type="NCBI Taxonomy" id="1043004"/>
    <lineage>
        <taxon>Eukaryota</taxon>
        <taxon>Fungi</taxon>
        <taxon>Dikarya</taxon>
        <taxon>Ascomycota</taxon>
        <taxon>Pezizomycotina</taxon>
        <taxon>Dothideomycetes</taxon>
        <taxon>Dothideomycetidae</taxon>
        <taxon>Dothideales</taxon>
        <taxon>Saccotheciaceae</taxon>
        <taxon>Aureobasidium</taxon>
    </lineage>
</organism>
<dbReference type="Gene3D" id="2.40.128.20">
    <property type="match status" value="1"/>
</dbReference>
<dbReference type="Proteomes" id="UP000027730">
    <property type="component" value="Unassembled WGS sequence"/>
</dbReference>
<keyword evidence="2" id="KW-1185">Reference proteome</keyword>
<dbReference type="EMBL" id="KL584714">
    <property type="protein sequence ID" value="KEQ71226.1"/>
    <property type="molecule type" value="Genomic_DNA"/>
</dbReference>
<dbReference type="GeneID" id="25413853"/>
<dbReference type="InterPro" id="IPR012674">
    <property type="entry name" value="Calycin"/>
</dbReference>
<dbReference type="PANTHER" id="PTHR40087:SF1">
    <property type="entry name" value="PHENOLIC ACID DECARBOXYLASE PADC"/>
    <property type="match status" value="1"/>
</dbReference>